<evidence type="ECO:0000313" key="3">
    <source>
        <dbReference type="EMBL" id="PED81091.1"/>
    </source>
</evidence>
<keyword evidence="2" id="KW-1133">Transmembrane helix</keyword>
<evidence type="ECO:0000313" key="4">
    <source>
        <dbReference type="Proteomes" id="UP000221020"/>
    </source>
</evidence>
<evidence type="ECO:0000256" key="1">
    <source>
        <dbReference type="SAM" id="MobiDB-lite"/>
    </source>
</evidence>
<dbReference type="EMBL" id="NVOR01000080">
    <property type="protein sequence ID" value="PED81091.1"/>
    <property type="molecule type" value="Genomic_DNA"/>
</dbReference>
<dbReference type="NCBIfam" id="TIGR01167">
    <property type="entry name" value="LPXTG_anchor"/>
    <property type="match status" value="1"/>
</dbReference>
<accession>A0AA91V9I2</accession>
<dbReference type="Proteomes" id="UP000221020">
    <property type="component" value="Unassembled WGS sequence"/>
</dbReference>
<feature type="compositionally biased region" description="Polar residues" evidence="1">
    <location>
        <begin position="1"/>
        <end position="37"/>
    </location>
</feature>
<proteinExistence type="predicted"/>
<feature type="transmembrane region" description="Helical" evidence="2">
    <location>
        <begin position="62"/>
        <end position="80"/>
    </location>
</feature>
<reference evidence="3 4" key="1">
    <citation type="submission" date="2017-09" db="EMBL/GenBank/DDBJ databases">
        <title>Large-scale bioinformatics analysis of Bacillus genomes uncovers conserved roles of natural products in bacterial physiology.</title>
        <authorList>
            <consortium name="Agbiome Team Llc"/>
            <person name="Bleich R.M."/>
            <person name="Grubbs K.J."/>
            <person name="Santa Maria K.C."/>
            <person name="Allen S.E."/>
            <person name="Farag S."/>
            <person name="Shank E.A."/>
            <person name="Bowers A."/>
        </authorList>
    </citation>
    <scope>NUCLEOTIDE SEQUENCE [LARGE SCALE GENOMIC DNA]</scope>
    <source>
        <strain evidence="3 4">AFS092012</strain>
    </source>
</reference>
<keyword evidence="2" id="KW-0812">Transmembrane</keyword>
<protein>
    <submittedName>
        <fullName evidence="3">Cell wall protein</fullName>
    </submittedName>
</protein>
<feature type="region of interest" description="Disordered" evidence="1">
    <location>
        <begin position="1"/>
        <end position="57"/>
    </location>
</feature>
<sequence>MNKESNTSTNTEINKESNTSTNTEINKESNTSTNNDSKVPPTKENDKTIALLPKTGGTPTEFISILVGMLLLVFGVFLFGRQRG</sequence>
<comment type="caution">
    <text evidence="3">The sequence shown here is derived from an EMBL/GenBank/DDBJ whole genome shotgun (WGS) entry which is preliminary data.</text>
</comment>
<organism evidence="3 4">
    <name type="scientific">Bacillus pseudomycoides</name>
    <dbReference type="NCBI Taxonomy" id="64104"/>
    <lineage>
        <taxon>Bacteria</taxon>
        <taxon>Bacillati</taxon>
        <taxon>Bacillota</taxon>
        <taxon>Bacilli</taxon>
        <taxon>Bacillales</taxon>
        <taxon>Bacillaceae</taxon>
        <taxon>Bacillus</taxon>
        <taxon>Bacillus cereus group</taxon>
    </lineage>
</organism>
<gene>
    <name evidence="3" type="ORF">CON65_19170</name>
</gene>
<evidence type="ECO:0000256" key="2">
    <source>
        <dbReference type="SAM" id="Phobius"/>
    </source>
</evidence>
<keyword evidence="2" id="KW-0472">Membrane</keyword>
<dbReference type="AlphaFoldDB" id="A0AA91V9I2"/>
<name>A0AA91V9I2_9BACI</name>